<name>L9JH36_TUPCH</name>
<dbReference type="GO" id="GO:0005886">
    <property type="term" value="C:plasma membrane"/>
    <property type="evidence" value="ECO:0007669"/>
    <property type="project" value="UniProtKB-SubCell"/>
</dbReference>
<dbReference type="SUPFAM" id="SSF81321">
    <property type="entry name" value="Family A G protein-coupled receptor-like"/>
    <property type="match status" value="1"/>
</dbReference>
<dbReference type="InParanoid" id="L9JH36"/>
<evidence type="ECO:0000256" key="9">
    <source>
        <dbReference type="ARBA" id="ARBA00023136"/>
    </source>
</evidence>
<evidence type="ECO:0000256" key="1">
    <source>
        <dbReference type="ARBA" id="ARBA00004651"/>
    </source>
</evidence>
<dbReference type="PRINTS" id="PR00245">
    <property type="entry name" value="OLFACTORYR"/>
</dbReference>
<evidence type="ECO:0000256" key="10">
    <source>
        <dbReference type="ARBA" id="ARBA00023170"/>
    </source>
</evidence>
<dbReference type="Pfam" id="PF13853">
    <property type="entry name" value="7tm_4"/>
    <property type="match status" value="1"/>
</dbReference>
<feature type="transmembrane region" description="Helical" evidence="14">
    <location>
        <begin position="462"/>
        <end position="482"/>
    </location>
</feature>
<protein>
    <submittedName>
        <fullName evidence="16">Olfactory receptor 2W3</fullName>
    </submittedName>
</protein>
<evidence type="ECO:0000259" key="15">
    <source>
        <dbReference type="PROSITE" id="PS50262"/>
    </source>
</evidence>
<proteinExistence type="inferred from homology"/>
<feature type="transmembrane region" description="Helical" evidence="14">
    <location>
        <begin position="288"/>
        <end position="310"/>
    </location>
</feature>
<sequence>MAGRTHVPTRPQRRPVQAHSGHVCQQGLNSQVQLGVGGPMRRQGPQVLGGCLGRREQEPQRDGSQPSTLGPRGLITLRLPPAPPSSNEQVADNTDCTCTDRLTYSSLGFLYPPHTHTHKLHGELAAWSMEHRHPSPVFSLEGLPSDVVSINPGSSGTCSGHQSKSRKAVRRHRAEGLASFPHLQSDNLGFFHSTLNSRGNMSPKVVRSSSWSSWWPHSWVILVAYLLTLVGNTTIILVSRLDPHLHTPMYFFLTHLSFLDLSFTTSSIPQLLYNLAGHDKTISYAGCAVQLCLSLGLGGVECLLLAVMAYDRFVAVCKPLHYMVIMHPQLCLGLVSLAWGCGVANSLIMSPMTLWLPRCGHRKVDHFLCEMPALIRLACVNTAVVEGIAFILAVGIVLSPLAFILVSYGYIVRAVLSIQSSSGRHKVFNTCGSHLTVVSLFYGNIIYMYMQPGASASQDQGKLLTLFYNIVTPLLNPLIYTLRNKEVKGALRRLIWGNLHLRKTI</sequence>
<reference evidence="17" key="1">
    <citation type="submission" date="2012-07" db="EMBL/GenBank/DDBJ databases">
        <title>Genome of the Chinese tree shrew, a rising model animal genetically related to primates.</title>
        <authorList>
            <person name="Zhang G."/>
            <person name="Fan Y."/>
            <person name="Yao Y."/>
            <person name="Huang Z."/>
        </authorList>
    </citation>
    <scope>NUCLEOTIDE SEQUENCE [LARGE SCALE GENOMIC DNA]</scope>
</reference>
<dbReference type="Proteomes" id="UP000011518">
    <property type="component" value="Unassembled WGS sequence"/>
</dbReference>
<evidence type="ECO:0000256" key="3">
    <source>
        <dbReference type="ARBA" id="ARBA00022475"/>
    </source>
</evidence>
<evidence type="ECO:0000256" key="2">
    <source>
        <dbReference type="ARBA" id="ARBA00010663"/>
    </source>
</evidence>
<evidence type="ECO:0000256" key="5">
    <source>
        <dbReference type="ARBA" id="ARBA00022692"/>
    </source>
</evidence>
<keyword evidence="6" id="KW-0552">Olfaction</keyword>
<evidence type="ECO:0000256" key="8">
    <source>
        <dbReference type="ARBA" id="ARBA00023040"/>
    </source>
</evidence>
<evidence type="ECO:0000313" key="17">
    <source>
        <dbReference type="Proteomes" id="UP000011518"/>
    </source>
</evidence>
<evidence type="ECO:0000256" key="4">
    <source>
        <dbReference type="ARBA" id="ARBA00022606"/>
    </source>
</evidence>
<dbReference type="CDD" id="cd15434">
    <property type="entry name" value="7tmA_OR2W-like"/>
    <property type="match status" value="1"/>
</dbReference>
<keyword evidence="10 12" id="KW-0675">Receptor</keyword>
<feature type="transmembrane region" description="Helical" evidence="14">
    <location>
        <begin position="214"/>
        <end position="238"/>
    </location>
</feature>
<dbReference type="GO" id="GO:0004984">
    <property type="term" value="F:olfactory receptor activity"/>
    <property type="evidence" value="ECO:0007669"/>
    <property type="project" value="InterPro"/>
</dbReference>
<dbReference type="Gene3D" id="1.20.1070.10">
    <property type="entry name" value="Rhodopsin 7-helix transmembrane proteins"/>
    <property type="match status" value="1"/>
</dbReference>
<accession>L9JH36</accession>
<comment type="subcellular location">
    <subcellularLocation>
        <location evidence="1">Cell membrane</location>
        <topology evidence="1">Multi-pass membrane protein</topology>
    </subcellularLocation>
</comment>
<dbReference type="InterPro" id="IPR000276">
    <property type="entry name" value="GPCR_Rhodpsn"/>
</dbReference>
<keyword evidence="9 14" id="KW-0472">Membrane</keyword>
<evidence type="ECO:0000256" key="11">
    <source>
        <dbReference type="ARBA" id="ARBA00023224"/>
    </source>
</evidence>
<gene>
    <name evidence="16" type="ORF">TREES_T100005634</name>
</gene>
<evidence type="ECO:0000256" key="7">
    <source>
        <dbReference type="ARBA" id="ARBA00022989"/>
    </source>
</evidence>
<evidence type="ECO:0000256" key="12">
    <source>
        <dbReference type="RuleBase" id="RU000688"/>
    </source>
</evidence>
<dbReference type="STRING" id="246437.L9JH36"/>
<feature type="transmembrane region" description="Helical" evidence="14">
    <location>
        <begin position="388"/>
        <end position="411"/>
    </location>
</feature>
<feature type="transmembrane region" description="Helical" evidence="14">
    <location>
        <begin position="330"/>
        <end position="348"/>
    </location>
</feature>
<keyword evidence="3" id="KW-1003">Cell membrane</keyword>
<keyword evidence="17" id="KW-1185">Reference proteome</keyword>
<dbReference type="InterPro" id="IPR000725">
    <property type="entry name" value="Olfact_rcpt"/>
</dbReference>
<evidence type="ECO:0000256" key="14">
    <source>
        <dbReference type="SAM" id="Phobius"/>
    </source>
</evidence>
<evidence type="ECO:0000313" key="16">
    <source>
        <dbReference type="EMBL" id="ELW48372.1"/>
    </source>
</evidence>
<dbReference type="AlphaFoldDB" id="L9JH36"/>
<keyword evidence="5 12" id="KW-0812">Transmembrane</keyword>
<feature type="region of interest" description="Disordered" evidence="13">
    <location>
        <begin position="1"/>
        <end position="25"/>
    </location>
</feature>
<dbReference type="PROSITE" id="PS50262">
    <property type="entry name" value="G_PROTEIN_RECEP_F1_2"/>
    <property type="match status" value="1"/>
</dbReference>
<keyword evidence="11 12" id="KW-0807">Transducer</keyword>
<comment type="similarity">
    <text evidence="2 12">Belongs to the G-protein coupled receptor 1 family.</text>
</comment>
<feature type="transmembrane region" description="Helical" evidence="14">
    <location>
        <begin position="432"/>
        <end position="450"/>
    </location>
</feature>
<dbReference type="GO" id="GO:0004930">
    <property type="term" value="F:G protein-coupled receptor activity"/>
    <property type="evidence" value="ECO:0007669"/>
    <property type="project" value="UniProtKB-KW"/>
</dbReference>
<evidence type="ECO:0000256" key="13">
    <source>
        <dbReference type="SAM" id="MobiDB-lite"/>
    </source>
</evidence>
<dbReference type="FunFam" id="1.10.1220.70:FF:000001">
    <property type="entry name" value="Olfactory receptor"/>
    <property type="match status" value="1"/>
</dbReference>
<keyword evidence="8 12" id="KW-0297">G-protein coupled receptor</keyword>
<dbReference type="PROSITE" id="PS00237">
    <property type="entry name" value="G_PROTEIN_RECEP_F1_1"/>
    <property type="match status" value="1"/>
</dbReference>
<dbReference type="InterPro" id="IPR017452">
    <property type="entry name" value="GPCR_Rhodpsn_7TM"/>
</dbReference>
<feature type="transmembrane region" description="Helical" evidence="14">
    <location>
        <begin position="250"/>
        <end position="268"/>
    </location>
</feature>
<keyword evidence="7 14" id="KW-1133">Transmembrane helix</keyword>
<organism evidence="16 17">
    <name type="scientific">Tupaia chinensis</name>
    <name type="common">Chinese tree shrew</name>
    <name type="synonym">Tupaia belangeri chinensis</name>
    <dbReference type="NCBI Taxonomy" id="246437"/>
    <lineage>
        <taxon>Eukaryota</taxon>
        <taxon>Metazoa</taxon>
        <taxon>Chordata</taxon>
        <taxon>Craniata</taxon>
        <taxon>Vertebrata</taxon>
        <taxon>Euteleostomi</taxon>
        <taxon>Mammalia</taxon>
        <taxon>Eutheria</taxon>
        <taxon>Euarchontoglires</taxon>
        <taxon>Scandentia</taxon>
        <taxon>Tupaiidae</taxon>
        <taxon>Tupaia</taxon>
    </lineage>
</organism>
<dbReference type="PRINTS" id="PR00237">
    <property type="entry name" value="GPCRRHODOPSN"/>
</dbReference>
<evidence type="ECO:0000256" key="6">
    <source>
        <dbReference type="ARBA" id="ARBA00022725"/>
    </source>
</evidence>
<dbReference type="EMBL" id="KB321060">
    <property type="protein sequence ID" value="ELW48372.1"/>
    <property type="molecule type" value="Genomic_DNA"/>
</dbReference>
<keyword evidence="4" id="KW-0716">Sensory transduction</keyword>
<feature type="region of interest" description="Disordered" evidence="13">
    <location>
        <begin position="41"/>
        <end position="73"/>
    </location>
</feature>
<dbReference type="PANTHER" id="PTHR26453">
    <property type="entry name" value="OLFACTORY RECEPTOR"/>
    <property type="match status" value="1"/>
</dbReference>
<feature type="domain" description="G-protein coupled receptors family 1 profile" evidence="15">
    <location>
        <begin position="231"/>
        <end position="480"/>
    </location>
</feature>
<dbReference type="FunFam" id="1.20.1070.10:FF:000005">
    <property type="entry name" value="Olfactory receptor"/>
    <property type="match status" value="1"/>
</dbReference>
<reference evidence="17" key="2">
    <citation type="journal article" date="2013" name="Nat. Commun.">
        <title>Genome of the Chinese tree shrew.</title>
        <authorList>
            <person name="Fan Y."/>
            <person name="Huang Z.Y."/>
            <person name="Cao C.C."/>
            <person name="Chen C.S."/>
            <person name="Chen Y.X."/>
            <person name="Fan D.D."/>
            <person name="He J."/>
            <person name="Hou H.L."/>
            <person name="Hu L."/>
            <person name="Hu X.T."/>
            <person name="Jiang X.T."/>
            <person name="Lai R."/>
            <person name="Lang Y.S."/>
            <person name="Liang B."/>
            <person name="Liao S.G."/>
            <person name="Mu D."/>
            <person name="Ma Y.Y."/>
            <person name="Niu Y.Y."/>
            <person name="Sun X.Q."/>
            <person name="Xia J.Q."/>
            <person name="Xiao J."/>
            <person name="Xiong Z.Q."/>
            <person name="Xu L."/>
            <person name="Yang L."/>
            <person name="Zhang Y."/>
            <person name="Zhao W."/>
            <person name="Zhao X.D."/>
            <person name="Zheng Y.T."/>
            <person name="Zhou J.M."/>
            <person name="Zhu Y.B."/>
            <person name="Zhang G.J."/>
            <person name="Wang J."/>
            <person name="Yao Y.G."/>
        </authorList>
    </citation>
    <scope>NUCLEOTIDE SEQUENCE [LARGE SCALE GENOMIC DNA]</scope>
</reference>